<evidence type="ECO:0000313" key="1">
    <source>
        <dbReference type="EMBL" id="EJK57196.1"/>
    </source>
</evidence>
<gene>
    <name evidence="1" type="ORF">THAOC_22788</name>
</gene>
<keyword evidence="2" id="KW-1185">Reference proteome</keyword>
<dbReference type="EMBL" id="AGNL01029150">
    <property type="protein sequence ID" value="EJK57196.1"/>
    <property type="molecule type" value="Genomic_DNA"/>
</dbReference>
<accession>K0S8L8</accession>
<dbReference type="Proteomes" id="UP000266841">
    <property type="component" value="Unassembled WGS sequence"/>
</dbReference>
<dbReference type="AlphaFoldDB" id="K0S8L8"/>
<evidence type="ECO:0000313" key="2">
    <source>
        <dbReference type="Proteomes" id="UP000266841"/>
    </source>
</evidence>
<protein>
    <submittedName>
        <fullName evidence="1">Uncharacterized protein</fullName>
    </submittedName>
</protein>
<sequence>PIWTGAVEKGGSGGAVRHPLVCAVHGAMGGAGPGDGHYKDLQRMANIGRDQLPHAPRKEGVQQWCVFQRYITINPAIHPPVSTILQTRQAGYNPLAVACSPSVIGSAMILHIKEKSLC</sequence>
<feature type="non-terminal residue" evidence="1">
    <location>
        <position position="1"/>
    </location>
</feature>
<proteinExistence type="predicted"/>
<name>K0S8L8_THAOC</name>
<organism evidence="1 2">
    <name type="scientific">Thalassiosira oceanica</name>
    <name type="common">Marine diatom</name>
    <dbReference type="NCBI Taxonomy" id="159749"/>
    <lineage>
        <taxon>Eukaryota</taxon>
        <taxon>Sar</taxon>
        <taxon>Stramenopiles</taxon>
        <taxon>Ochrophyta</taxon>
        <taxon>Bacillariophyta</taxon>
        <taxon>Coscinodiscophyceae</taxon>
        <taxon>Thalassiosirophycidae</taxon>
        <taxon>Thalassiosirales</taxon>
        <taxon>Thalassiosiraceae</taxon>
        <taxon>Thalassiosira</taxon>
    </lineage>
</organism>
<reference evidence="1 2" key="1">
    <citation type="journal article" date="2012" name="Genome Biol.">
        <title>Genome and low-iron response of an oceanic diatom adapted to chronic iron limitation.</title>
        <authorList>
            <person name="Lommer M."/>
            <person name="Specht M."/>
            <person name="Roy A.S."/>
            <person name="Kraemer L."/>
            <person name="Andreson R."/>
            <person name="Gutowska M.A."/>
            <person name="Wolf J."/>
            <person name="Bergner S.V."/>
            <person name="Schilhabel M.B."/>
            <person name="Klostermeier U.C."/>
            <person name="Beiko R.G."/>
            <person name="Rosenstiel P."/>
            <person name="Hippler M."/>
            <person name="Laroche J."/>
        </authorList>
    </citation>
    <scope>NUCLEOTIDE SEQUENCE [LARGE SCALE GENOMIC DNA]</scope>
    <source>
        <strain evidence="1 2">CCMP1005</strain>
    </source>
</reference>
<comment type="caution">
    <text evidence="1">The sequence shown here is derived from an EMBL/GenBank/DDBJ whole genome shotgun (WGS) entry which is preliminary data.</text>
</comment>